<accession>A0A545TEG1</accession>
<dbReference type="PANTHER" id="PTHR48228">
    <property type="entry name" value="SUCCINYL-COA--D-CITRAMALATE COA-TRANSFERASE"/>
    <property type="match status" value="1"/>
</dbReference>
<dbReference type="GO" id="GO:0016740">
    <property type="term" value="F:transferase activity"/>
    <property type="evidence" value="ECO:0007669"/>
    <property type="project" value="UniProtKB-KW"/>
</dbReference>
<dbReference type="SUPFAM" id="SSF89796">
    <property type="entry name" value="CoA-transferase family III (CaiB/BaiF)"/>
    <property type="match status" value="1"/>
</dbReference>
<dbReference type="RefSeq" id="WP_142942175.1">
    <property type="nucleotide sequence ID" value="NZ_VIKR01000002.1"/>
</dbReference>
<evidence type="ECO:0000313" key="2">
    <source>
        <dbReference type="Proteomes" id="UP000317839"/>
    </source>
</evidence>
<dbReference type="AlphaFoldDB" id="A0A545TEG1"/>
<dbReference type="Gene3D" id="3.30.1540.10">
    <property type="entry name" value="formyl-coa transferase, domain 3"/>
    <property type="match status" value="1"/>
</dbReference>
<organism evidence="1 2">
    <name type="scientific">Aliikangiella marina</name>
    <dbReference type="NCBI Taxonomy" id="1712262"/>
    <lineage>
        <taxon>Bacteria</taxon>
        <taxon>Pseudomonadati</taxon>
        <taxon>Pseudomonadota</taxon>
        <taxon>Gammaproteobacteria</taxon>
        <taxon>Oceanospirillales</taxon>
        <taxon>Pleioneaceae</taxon>
        <taxon>Aliikangiella</taxon>
    </lineage>
</organism>
<gene>
    <name evidence="1" type="ORF">FLL45_11655</name>
</gene>
<dbReference type="InterPro" id="IPR044855">
    <property type="entry name" value="CoA-Trfase_III_dom3_sf"/>
</dbReference>
<comment type="caution">
    <text evidence="1">The sequence shown here is derived from an EMBL/GenBank/DDBJ whole genome shotgun (WGS) entry which is preliminary data.</text>
</comment>
<dbReference type="InterPro" id="IPR050509">
    <property type="entry name" value="CoA-transferase_III"/>
</dbReference>
<reference evidence="1 2" key="1">
    <citation type="submission" date="2019-06" db="EMBL/GenBank/DDBJ databases">
        <title>Draft genome of Aliikangiella marina GYP-15.</title>
        <authorList>
            <person name="Wang G."/>
        </authorList>
    </citation>
    <scope>NUCLEOTIDE SEQUENCE [LARGE SCALE GENOMIC DNA]</scope>
    <source>
        <strain evidence="1 2">GYP-15</strain>
    </source>
</reference>
<dbReference type="EMBL" id="VIKR01000002">
    <property type="protein sequence ID" value="TQV75561.1"/>
    <property type="molecule type" value="Genomic_DNA"/>
</dbReference>
<dbReference type="InterPro" id="IPR003673">
    <property type="entry name" value="CoA-Trfase_fam_III"/>
</dbReference>
<keyword evidence="1" id="KW-0808">Transferase</keyword>
<evidence type="ECO:0000313" key="1">
    <source>
        <dbReference type="EMBL" id="TQV75561.1"/>
    </source>
</evidence>
<dbReference type="InterPro" id="IPR023606">
    <property type="entry name" value="CoA-Trfase_III_dom_1_sf"/>
</dbReference>
<sequence length="400" mass="43993">MEQVDLSKGPLTGVRILDFSTLLPGPYATMLLADMGAEVIRIESPQRPDLMREMAPKYDERSYAHLSINRNKQSLAIDLKQMEAKPIIEKLIKSTDIIVEQFRPGVMRRLGIDYDSVKKINSKIIYCSITGYGQTGPYKDRAGHDINYLALSGLASYSGRSDTGPVLSGTQLADIAGGSHHAVMAILAAVIARGVSGHGQFLDISMSDAALALNSLFAPGALATRRDPLLGKEVLNGGIFYDYYQTSDGRFFSVGALEPKFALSFFTAIGKPHWAIRAANIDSEQTKLKQDIAKVFKKKTFAEWQKKFAEKDICVEPVLTISEAADSDLFQQRNMIKNIMDENGNAIPQIACPIKLDSQRSEDLLGRQLGQDTKAVLTSIGLNQDEINQLINSSVVKQYD</sequence>
<keyword evidence="2" id="KW-1185">Reference proteome</keyword>
<dbReference type="Proteomes" id="UP000317839">
    <property type="component" value="Unassembled WGS sequence"/>
</dbReference>
<dbReference type="Gene3D" id="3.40.50.10540">
    <property type="entry name" value="Crotonobetainyl-coa:carnitine coa-transferase, domain 1"/>
    <property type="match status" value="1"/>
</dbReference>
<name>A0A545TEG1_9GAMM</name>
<protein>
    <submittedName>
        <fullName evidence="1">CoA transferase</fullName>
    </submittedName>
</protein>
<dbReference type="PANTHER" id="PTHR48228:SF5">
    <property type="entry name" value="ALPHA-METHYLACYL-COA RACEMASE"/>
    <property type="match status" value="1"/>
</dbReference>
<dbReference type="Pfam" id="PF02515">
    <property type="entry name" value="CoA_transf_3"/>
    <property type="match status" value="1"/>
</dbReference>
<proteinExistence type="predicted"/>
<dbReference type="OrthoDB" id="9058532at2"/>